<dbReference type="InterPro" id="IPR036397">
    <property type="entry name" value="RNaseH_sf"/>
</dbReference>
<gene>
    <name evidence="2" type="ORF">RhiirA5_381854</name>
</gene>
<dbReference type="InterPro" id="IPR012337">
    <property type="entry name" value="RNaseH-like_sf"/>
</dbReference>
<protein>
    <recommendedName>
        <fullName evidence="1">RNase H type-1 domain-containing protein</fullName>
    </recommendedName>
</protein>
<comment type="caution">
    <text evidence="2">The sequence shown here is derived from an EMBL/GenBank/DDBJ whole genome shotgun (WGS) entry which is preliminary data.</text>
</comment>
<dbReference type="VEuPathDB" id="FungiDB:RhiirFUN_014555"/>
<proteinExistence type="predicted"/>
<dbReference type="SUPFAM" id="SSF53098">
    <property type="entry name" value="Ribonuclease H-like"/>
    <property type="match status" value="1"/>
</dbReference>
<dbReference type="AlphaFoldDB" id="A0A2N0P371"/>
<evidence type="ECO:0000313" key="2">
    <source>
        <dbReference type="EMBL" id="PKC01274.1"/>
    </source>
</evidence>
<reference evidence="2 3" key="2">
    <citation type="submission" date="2017-09" db="EMBL/GenBank/DDBJ databases">
        <title>Extensive intraspecific genome diversity in a model arbuscular mycorrhizal fungus.</title>
        <authorList>
            <person name="Chen E.C."/>
            <person name="Morin E."/>
            <person name="Beaudet D."/>
            <person name="Noel J."/>
            <person name="Ndikumana S."/>
            <person name="Charron P."/>
            <person name="St-Onge C."/>
            <person name="Giorgi J."/>
            <person name="Grigoriev I.V."/>
            <person name="Roux C."/>
            <person name="Martin F.M."/>
            <person name="Corradi N."/>
        </authorList>
    </citation>
    <scope>NUCLEOTIDE SEQUENCE [LARGE SCALE GENOMIC DNA]</scope>
    <source>
        <strain evidence="2 3">A5</strain>
    </source>
</reference>
<dbReference type="PROSITE" id="PS50879">
    <property type="entry name" value="RNASE_H_1"/>
    <property type="match status" value="1"/>
</dbReference>
<evidence type="ECO:0000313" key="3">
    <source>
        <dbReference type="Proteomes" id="UP000232722"/>
    </source>
</evidence>
<dbReference type="GO" id="GO:0004523">
    <property type="term" value="F:RNA-DNA hybrid ribonuclease activity"/>
    <property type="evidence" value="ECO:0007669"/>
    <property type="project" value="InterPro"/>
</dbReference>
<dbReference type="Proteomes" id="UP000232722">
    <property type="component" value="Unassembled WGS sequence"/>
</dbReference>
<organism evidence="2 3">
    <name type="scientific">Rhizophagus irregularis</name>
    <dbReference type="NCBI Taxonomy" id="588596"/>
    <lineage>
        <taxon>Eukaryota</taxon>
        <taxon>Fungi</taxon>
        <taxon>Fungi incertae sedis</taxon>
        <taxon>Mucoromycota</taxon>
        <taxon>Glomeromycotina</taxon>
        <taxon>Glomeromycetes</taxon>
        <taxon>Glomerales</taxon>
        <taxon>Glomeraceae</taxon>
        <taxon>Rhizophagus</taxon>
    </lineage>
</organism>
<dbReference type="EMBL" id="LLXJ01001653">
    <property type="protein sequence ID" value="PKC01274.1"/>
    <property type="molecule type" value="Genomic_DNA"/>
</dbReference>
<dbReference type="VEuPathDB" id="FungiDB:RhiirFUN_007491"/>
<evidence type="ECO:0000259" key="1">
    <source>
        <dbReference type="PROSITE" id="PS50879"/>
    </source>
</evidence>
<dbReference type="Pfam" id="PF00075">
    <property type="entry name" value="RNase_H"/>
    <property type="match status" value="1"/>
</dbReference>
<dbReference type="VEuPathDB" id="FungiDB:FUN_023433"/>
<dbReference type="InterPro" id="IPR002156">
    <property type="entry name" value="RNaseH_domain"/>
</dbReference>
<feature type="domain" description="RNase H type-1" evidence="1">
    <location>
        <begin position="412"/>
        <end position="558"/>
    </location>
</feature>
<name>A0A2N0P371_9GLOM</name>
<accession>A0A2N0P371</accession>
<sequence>MAALLSPKKLLAQHVAYLYNIVLLPRLEFRLQSTLFAESTINRMVSPMLSLIRQKAGLASVTPLSALFTLLPFSIQQAFGQFLSSHVASWQKIFSHPSYKLFANYMITYLQGFLDCDACPSTIDLEPWSHTTSLRTHSLFNSLLFSSRLNITWYLLFRSSRKDLRPAIPLRSILPKDLFTSMKTVRKNFCTLFLAQLITPCGSRLLSWKDLRFLKRVSNKGSVPAWFIYLFNLIVISNSSSFFVLPEFKIPISHTVASISLIDISRNYWFNPQWAISFNRNTNSFLVGRVITTYPAPRNEALISHWIASSVDDLLSEFTACQGCVSAIPRSSTPNTLIKRCPSEGCFSYVLLSSLICYPTKPRTYIHADTRSVSLSASLGYAKSLLLFHLFTSVRLPPVLNQASRISDIQLPSSVSTLYIDGSFLPPSSHPVSSMAYAWTAIDSDRFILESHYNIISSIFPSALRSEVFALLHGLDSLPRNSKITVATNCAQLLSLWSSYVDAPFISRMLKESNHLLWSSIRTIMSQKNLDVFLIKVPAHADDSLNNHVDALAKAAHTNSNLSSHPSSDLLASCILQFNSLPVDINIQKFIRDIFDAKSLLTLAVLPRFISHSSTSDIDWACTKSCLINNKQFVSHQNGRSEFCGFRIKLLLDMLLTLTTLQRRKPHLYNPNWLCPQCNSSPETLNHLWTCPYILLEFSPLNTFKTLLLALRTNYLDKFLSASSLIPLPNSFAAEFTALNCWDCDPPSISCLRLARSLIPISLTEFLGS</sequence>
<reference evidence="2 3" key="1">
    <citation type="submission" date="2016-04" db="EMBL/GenBank/DDBJ databases">
        <title>Genome analyses suggest a sexual origin of heterokaryosis in a supposedly ancient asexual fungus.</title>
        <authorList>
            <person name="Ropars J."/>
            <person name="Sedzielewska K."/>
            <person name="Noel J."/>
            <person name="Charron P."/>
            <person name="Farinelli L."/>
            <person name="Marton T."/>
            <person name="Kruger M."/>
            <person name="Pelin A."/>
            <person name="Brachmann A."/>
            <person name="Corradi N."/>
        </authorList>
    </citation>
    <scope>NUCLEOTIDE SEQUENCE [LARGE SCALE GENOMIC DNA]</scope>
    <source>
        <strain evidence="2 3">A5</strain>
    </source>
</reference>
<dbReference type="Gene3D" id="3.30.420.10">
    <property type="entry name" value="Ribonuclease H-like superfamily/Ribonuclease H"/>
    <property type="match status" value="1"/>
</dbReference>
<dbReference type="GO" id="GO:0003676">
    <property type="term" value="F:nucleic acid binding"/>
    <property type="evidence" value="ECO:0007669"/>
    <property type="project" value="InterPro"/>
</dbReference>
<dbReference type="VEuPathDB" id="FungiDB:RhiirA1_477706"/>